<dbReference type="Proteomes" id="UP000324748">
    <property type="component" value="Unassembled WGS sequence"/>
</dbReference>
<proteinExistence type="predicted"/>
<evidence type="ECO:0000313" key="3">
    <source>
        <dbReference type="EMBL" id="KAA1131354.1"/>
    </source>
</evidence>
<gene>
    <name evidence="2" type="ORF">PGT21_031049</name>
    <name evidence="3" type="ORF">PGTUg99_032424</name>
</gene>
<feature type="chain" id="PRO_5036366700" evidence="1">
    <location>
        <begin position="25"/>
        <end position="218"/>
    </location>
</feature>
<name>A0A5B0S3R1_PUCGR</name>
<protein>
    <submittedName>
        <fullName evidence="3">Uncharacterized protein</fullName>
    </submittedName>
</protein>
<keyword evidence="4" id="KW-1185">Reference proteome</keyword>
<dbReference type="EMBL" id="VDEP01000104">
    <property type="protein sequence ID" value="KAA1131354.1"/>
    <property type="molecule type" value="Genomic_DNA"/>
</dbReference>
<sequence>MICRGIFKHHLLDWFLCIPRFAAGRLYCIASRFYFAEEGRRGCCHGNLLTGGNLPPVIRPAPSLLPHSHFLSNLRTFHLNILHALVTSEDLLQILAWPFVLPSPFHVQGSHNPPLSSSTSPASNLVLRRSPFLPHLETIPTNQSIRLERLSSSPSGQPFNEYIHSRLDLPTYISRSDPNSSSHPTDHHIGSFFFGIFALPHPKQDSPVLYNHFGPRSD</sequence>
<reference evidence="4 5" key="1">
    <citation type="submission" date="2019-05" db="EMBL/GenBank/DDBJ databases">
        <title>Emergence of the Ug99 lineage of the wheat stem rust pathogen through somatic hybridization.</title>
        <authorList>
            <person name="Li F."/>
            <person name="Upadhyaya N.M."/>
            <person name="Sperschneider J."/>
            <person name="Matny O."/>
            <person name="Nguyen-Phuc H."/>
            <person name="Mago R."/>
            <person name="Raley C."/>
            <person name="Miller M.E."/>
            <person name="Silverstein K.A.T."/>
            <person name="Henningsen E."/>
            <person name="Hirsch C.D."/>
            <person name="Visser B."/>
            <person name="Pretorius Z.A."/>
            <person name="Steffenson B.J."/>
            <person name="Schwessinger B."/>
            <person name="Dodds P.N."/>
            <person name="Figueroa M."/>
        </authorList>
    </citation>
    <scope>NUCLEOTIDE SEQUENCE [LARGE SCALE GENOMIC DNA]</scope>
    <source>
        <strain evidence="2">21-0</strain>
        <strain evidence="3 5">Ug99</strain>
    </source>
</reference>
<keyword evidence="1" id="KW-0732">Signal</keyword>
<evidence type="ECO:0000313" key="5">
    <source>
        <dbReference type="Proteomes" id="UP000325313"/>
    </source>
</evidence>
<organism evidence="3 5">
    <name type="scientific">Puccinia graminis f. sp. tritici</name>
    <dbReference type="NCBI Taxonomy" id="56615"/>
    <lineage>
        <taxon>Eukaryota</taxon>
        <taxon>Fungi</taxon>
        <taxon>Dikarya</taxon>
        <taxon>Basidiomycota</taxon>
        <taxon>Pucciniomycotina</taxon>
        <taxon>Pucciniomycetes</taxon>
        <taxon>Pucciniales</taxon>
        <taxon>Pucciniaceae</taxon>
        <taxon>Puccinia</taxon>
    </lineage>
</organism>
<accession>A0A5B0S3R1</accession>
<dbReference type="AlphaFoldDB" id="A0A5B0S3R1"/>
<evidence type="ECO:0000313" key="4">
    <source>
        <dbReference type="Proteomes" id="UP000324748"/>
    </source>
</evidence>
<dbReference type="EMBL" id="VSWC01000131">
    <property type="protein sequence ID" value="KAA1081192.1"/>
    <property type="molecule type" value="Genomic_DNA"/>
</dbReference>
<evidence type="ECO:0000313" key="2">
    <source>
        <dbReference type="EMBL" id="KAA1081192.1"/>
    </source>
</evidence>
<evidence type="ECO:0000256" key="1">
    <source>
        <dbReference type="SAM" id="SignalP"/>
    </source>
</evidence>
<dbReference type="Proteomes" id="UP000325313">
    <property type="component" value="Unassembled WGS sequence"/>
</dbReference>
<comment type="caution">
    <text evidence="3">The sequence shown here is derived from an EMBL/GenBank/DDBJ whole genome shotgun (WGS) entry which is preliminary data.</text>
</comment>
<feature type="signal peptide" evidence="1">
    <location>
        <begin position="1"/>
        <end position="24"/>
    </location>
</feature>